<dbReference type="EMBL" id="BARS01057515">
    <property type="protein sequence ID" value="GAG42023.1"/>
    <property type="molecule type" value="Genomic_DNA"/>
</dbReference>
<name>X0XZQ9_9ZZZZ</name>
<sequence>MALTNFPDQIKVVIGNAWTVNAPNFSEDDVIVLTKVSGQDKWSEDGTEDWDRVNNRLMITAGYKQSGTYESYISLTVFVPTYTG</sequence>
<evidence type="ECO:0000313" key="1">
    <source>
        <dbReference type="EMBL" id="GAG42023.1"/>
    </source>
</evidence>
<protein>
    <submittedName>
        <fullName evidence="1">Uncharacterized protein</fullName>
    </submittedName>
</protein>
<comment type="caution">
    <text evidence="1">The sequence shown here is derived from an EMBL/GenBank/DDBJ whole genome shotgun (WGS) entry which is preliminary data.</text>
</comment>
<dbReference type="AlphaFoldDB" id="X0XZQ9"/>
<accession>X0XZQ9</accession>
<reference evidence="1" key="1">
    <citation type="journal article" date="2014" name="Front. Microbiol.">
        <title>High frequency of phylogenetically diverse reductive dehalogenase-homologous genes in deep subseafloor sedimentary metagenomes.</title>
        <authorList>
            <person name="Kawai M."/>
            <person name="Futagami T."/>
            <person name="Toyoda A."/>
            <person name="Takaki Y."/>
            <person name="Nishi S."/>
            <person name="Hori S."/>
            <person name="Arai W."/>
            <person name="Tsubouchi T."/>
            <person name="Morono Y."/>
            <person name="Uchiyama I."/>
            <person name="Ito T."/>
            <person name="Fujiyama A."/>
            <person name="Inagaki F."/>
            <person name="Takami H."/>
        </authorList>
    </citation>
    <scope>NUCLEOTIDE SEQUENCE</scope>
    <source>
        <strain evidence="1">Expedition CK06-06</strain>
    </source>
</reference>
<feature type="non-terminal residue" evidence="1">
    <location>
        <position position="84"/>
    </location>
</feature>
<organism evidence="1">
    <name type="scientific">marine sediment metagenome</name>
    <dbReference type="NCBI Taxonomy" id="412755"/>
    <lineage>
        <taxon>unclassified sequences</taxon>
        <taxon>metagenomes</taxon>
        <taxon>ecological metagenomes</taxon>
    </lineage>
</organism>
<proteinExistence type="predicted"/>
<gene>
    <name evidence="1" type="ORF">S01H1_84301</name>
</gene>